<evidence type="ECO:0000313" key="2">
    <source>
        <dbReference type="EMBL" id="KAJ4147692.1"/>
    </source>
</evidence>
<comment type="caution">
    <text evidence="2">The sequence shown here is derived from an EMBL/GenBank/DDBJ whole genome shotgun (WGS) entry which is preliminary data.</text>
</comment>
<feature type="compositionally biased region" description="Basic residues" evidence="1">
    <location>
        <begin position="1006"/>
        <end position="1016"/>
    </location>
</feature>
<sequence>MNEAISTPQRLVPRPRILVQHQPDELKEPFARAYPNGIPKDYNMWRAPAGEIPKKYIEDNLPLGFYTNPPKGAKAIFSTASGLRSFRPMHHILPRRRLHLWSRNEIQQNCNSIRQLHWADMQSMTEPLCWDDLWQYFDAFDLYHHGAINLWNIINHLYAENKIISNDFMKICAMELSNWADAWLRGGGNAKKLMSWETSKGSVIQILNGQDWESLGTLNDAGIPLLTSALKCRRDYLLSPTSIESADPRDLISSSRSEDGLVNWMTGQKVHHPFGLQKHQHGEEVKTKAFNPPCAIVDGKHYYDPQKQSKGAVEALKASVEAASNHVVVANGSKMSPPRYPLAGRLIVKEDCVIGKTAANSQQARPNSSAGSTTTTPCSSGSSSSGSPRRMSDSTVRPSHLPSPKVGYGTIVAPDSYAAADTKDKSPYRGKRADSHSAPHNWSPSSRTHYGGFHQGSKPFMKKWNTGFRRQDNPSTFTDPMQRDFSSSGMLRADTTVNAASNLACPNAFPGMDRFDYIPCECFACSIRNRSIWIKVADRQTSPLMDVQTRVRYGVESRFGTVEDVNHTKQSSGSLHFIVRFVSEVSVARALAHGGGRIEEKGIKLNISAMFRSKWVLLPSAFQMGNRPMPEDSIYRVVKAPTHRRGDLPPLQDLMMARGDPSSQRTPSGGPFMHNNRQFGQSEPYLGKKPRFSMNTDGGSRGQQPFHAFHPQAHFRGPPAEATSYQNAALVPRLFQQAQSITSQPENTIQSRPVAEEPIGKVPGAMLSAAVPRDGAPSKENIKPRVSLPEKPAALPAVATEQCQSQIAIDQKASVAISGPPQAQNVPARTDKSPVRQTKKKRQAAQLRASNYENTRPMSEVSPPDLASSVAAAAAAAATASAQPPAKEKETRRPSLFTEDEIKGRKQAWDRIAVPLISPRKQSLTAEDALLSTKPGHDRAKSLPVAKLSQPAATATAADEKSVASAKIEPPMAKSAERCIKFDSDAGQSGCGDRASSAASPSSPKKSGKPARKKKTKQDPESKMPAKKEHKL</sequence>
<feature type="region of interest" description="Disordered" evidence="1">
    <location>
        <begin position="818"/>
        <end position="1032"/>
    </location>
</feature>
<dbReference type="AlphaFoldDB" id="A0A9W8Q5U4"/>
<protein>
    <recommendedName>
        <fullName evidence="4">RRM domain-containing protein</fullName>
    </recommendedName>
</protein>
<dbReference type="KEGG" id="amus:LMH87_002200"/>
<dbReference type="EMBL" id="JAJHUN010000010">
    <property type="protein sequence ID" value="KAJ4147692.1"/>
    <property type="molecule type" value="Genomic_DNA"/>
</dbReference>
<evidence type="ECO:0000313" key="3">
    <source>
        <dbReference type="Proteomes" id="UP001144673"/>
    </source>
</evidence>
<feature type="compositionally biased region" description="Basic and acidic residues" evidence="1">
    <location>
        <begin position="421"/>
        <end position="437"/>
    </location>
</feature>
<name>A0A9W8Q5U4_AKAMU</name>
<feature type="compositionally biased region" description="Low complexity" evidence="1">
    <location>
        <begin position="995"/>
        <end position="1005"/>
    </location>
</feature>
<feature type="compositionally biased region" description="Low complexity" evidence="1">
    <location>
        <begin position="368"/>
        <end position="395"/>
    </location>
</feature>
<evidence type="ECO:0000256" key="1">
    <source>
        <dbReference type="SAM" id="MobiDB-lite"/>
    </source>
</evidence>
<keyword evidence="3" id="KW-1185">Reference proteome</keyword>
<feature type="compositionally biased region" description="Polar residues" evidence="1">
    <location>
        <begin position="358"/>
        <end position="367"/>
    </location>
</feature>
<organism evidence="2 3">
    <name type="scientific">Akanthomyces muscarius</name>
    <name type="common">Entomopathogenic fungus</name>
    <name type="synonym">Lecanicillium muscarium</name>
    <dbReference type="NCBI Taxonomy" id="2231603"/>
    <lineage>
        <taxon>Eukaryota</taxon>
        <taxon>Fungi</taxon>
        <taxon>Dikarya</taxon>
        <taxon>Ascomycota</taxon>
        <taxon>Pezizomycotina</taxon>
        <taxon>Sordariomycetes</taxon>
        <taxon>Hypocreomycetidae</taxon>
        <taxon>Hypocreales</taxon>
        <taxon>Cordycipitaceae</taxon>
        <taxon>Akanthomyces</taxon>
    </lineage>
</organism>
<dbReference type="RefSeq" id="XP_056050633.1">
    <property type="nucleotide sequence ID" value="XM_056193613.1"/>
</dbReference>
<evidence type="ECO:0008006" key="4">
    <source>
        <dbReference type="Google" id="ProtNLM"/>
    </source>
</evidence>
<dbReference type="Proteomes" id="UP001144673">
    <property type="component" value="Chromosome 3"/>
</dbReference>
<gene>
    <name evidence="2" type="ORF">LMH87_002200</name>
</gene>
<feature type="compositionally biased region" description="Low complexity" evidence="1">
    <location>
        <begin position="862"/>
        <end position="885"/>
    </location>
</feature>
<reference evidence="2" key="1">
    <citation type="journal article" date="2023" name="Access Microbiol">
        <title>De-novo genome assembly for Akanthomyces muscarius, a biocontrol agent of insect agricultural pests.</title>
        <authorList>
            <person name="Erdos Z."/>
            <person name="Studholme D.J."/>
            <person name="Raymond B."/>
            <person name="Sharma M."/>
        </authorList>
    </citation>
    <scope>NUCLEOTIDE SEQUENCE</scope>
    <source>
        <strain evidence="2">Ve6</strain>
    </source>
</reference>
<feature type="compositionally biased region" description="Polar residues" evidence="1">
    <location>
        <begin position="848"/>
        <end position="857"/>
    </location>
</feature>
<feature type="compositionally biased region" description="Basic and acidic residues" evidence="1">
    <location>
        <begin position="900"/>
        <end position="909"/>
    </location>
</feature>
<accession>A0A9W8Q5U4</accession>
<feature type="region of interest" description="Disordered" evidence="1">
    <location>
        <begin position="358"/>
        <end position="446"/>
    </location>
</feature>
<feature type="compositionally biased region" description="Basic and acidic residues" evidence="1">
    <location>
        <begin position="1017"/>
        <end position="1032"/>
    </location>
</feature>
<dbReference type="GeneID" id="80889359"/>
<proteinExistence type="predicted"/>
<feature type="compositionally biased region" description="Basic and acidic residues" evidence="1">
    <location>
        <begin position="975"/>
        <end position="984"/>
    </location>
</feature>